<dbReference type="NCBIfam" id="TIGR03027">
    <property type="entry name" value="pepcterm_export"/>
    <property type="match status" value="1"/>
</dbReference>
<sequence>MLCTNKHIARIALACGVAYTLISCSANYLPPATNHPSKTTNINAYNYLIGPGDSLSIFVWRNPDISGSFTVRPDGKITTSLVEDIEASGKTPTELARSVEQILATYIKDPIVTVSVNGFIGPLSEQVRVIGQASQPMAVSYQENMTLLDLMIQVGGLTQFADGDGAKLVRVVEGKQVTYDVEINSLINSGDISENVDLLPGDIIIIPEAWF</sequence>
<evidence type="ECO:0000256" key="7">
    <source>
        <dbReference type="ARBA" id="ARBA00022729"/>
    </source>
</evidence>
<evidence type="ECO:0000259" key="17">
    <source>
        <dbReference type="Pfam" id="PF22461"/>
    </source>
</evidence>
<evidence type="ECO:0000256" key="15">
    <source>
        <dbReference type="SAM" id="SignalP"/>
    </source>
</evidence>
<proteinExistence type="inferred from homology"/>
<evidence type="ECO:0000256" key="11">
    <source>
        <dbReference type="ARBA" id="ARBA00023136"/>
    </source>
</evidence>
<evidence type="ECO:0000256" key="1">
    <source>
        <dbReference type="ARBA" id="ARBA00004571"/>
    </source>
</evidence>
<keyword evidence="10" id="KW-0626">Porin</keyword>
<name>A0ABY7AN21_9ALTE</name>
<comment type="subcellular location">
    <subcellularLocation>
        <location evidence="1">Cell outer membrane</location>
        <topology evidence="1">Multi-pass membrane protein</topology>
    </subcellularLocation>
</comment>
<evidence type="ECO:0000256" key="8">
    <source>
        <dbReference type="ARBA" id="ARBA00023047"/>
    </source>
</evidence>
<protein>
    <submittedName>
        <fullName evidence="18">Polysaccharide export protein</fullName>
    </submittedName>
</protein>
<dbReference type="PANTHER" id="PTHR33619">
    <property type="entry name" value="POLYSACCHARIDE EXPORT PROTEIN GFCE-RELATED"/>
    <property type="match status" value="1"/>
</dbReference>
<evidence type="ECO:0000256" key="2">
    <source>
        <dbReference type="ARBA" id="ARBA00009450"/>
    </source>
</evidence>
<dbReference type="InterPro" id="IPR003715">
    <property type="entry name" value="Poly_export_N"/>
</dbReference>
<comment type="similarity">
    <text evidence="2">Belongs to the BexD/CtrA/VexA family.</text>
</comment>
<accession>A0ABY7AN21</accession>
<evidence type="ECO:0000256" key="13">
    <source>
        <dbReference type="ARBA" id="ARBA00023237"/>
    </source>
</evidence>
<dbReference type="Proteomes" id="UP001163726">
    <property type="component" value="Chromosome"/>
</dbReference>
<evidence type="ECO:0000313" key="18">
    <source>
        <dbReference type="EMBL" id="WAJ70710.1"/>
    </source>
</evidence>
<dbReference type="InterPro" id="IPR054765">
    <property type="entry name" value="SLBB_dom"/>
</dbReference>
<evidence type="ECO:0000259" key="16">
    <source>
        <dbReference type="Pfam" id="PF02563"/>
    </source>
</evidence>
<reference evidence="18" key="1">
    <citation type="submission" date="2022-10" db="EMBL/GenBank/DDBJ databases">
        <title>Catenovulum adriacola sp. nov. isolated in the Harbour of Susak.</title>
        <authorList>
            <person name="Schoch T."/>
            <person name="Reich S.J."/>
            <person name="Stoeferle S."/>
            <person name="Flaiz M."/>
            <person name="Kazda M."/>
            <person name="Riedel C.U."/>
            <person name="Duerre P."/>
        </authorList>
    </citation>
    <scope>NUCLEOTIDE SEQUENCE</scope>
    <source>
        <strain evidence="18">TS8</strain>
    </source>
</reference>
<feature type="domain" description="Polysaccharide export protein N-terminal" evidence="16">
    <location>
        <begin position="44"/>
        <end position="116"/>
    </location>
</feature>
<dbReference type="InterPro" id="IPR017477">
    <property type="entry name" value="PEP-CTERM_polysacc_export"/>
</dbReference>
<evidence type="ECO:0000256" key="5">
    <source>
        <dbReference type="ARBA" id="ARBA00022597"/>
    </source>
</evidence>
<dbReference type="Gene3D" id="3.30.1950.10">
    <property type="entry name" value="wza like domain"/>
    <property type="match status" value="1"/>
</dbReference>
<keyword evidence="4" id="KW-1134">Transmembrane beta strand</keyword>
<keyword evidence="5" id="KW-0762">Sugar transport</keyword>
<keyword evidence="9" id="KW-0406">Ion transport</keyword>
<feature type="domain" description="SLBB" evidence="17">
    <location>
        <begin position="126"/>
        <end position="206"/>
    </location>
</feature>
<keyword evidence="7 15" id="KW-0732">Signal</keyword>
<keyword evidence="11" id="KW-0472">Membrane</keyword>
<gene>
    <name evidence="18" type="ORF">OLW01_02530</name>
</gene>
<evidence type="ECO:0000256" key="10">
    <source>
        <dbReference type="ARBA" id="ARBA00023114"/>
    </source>
</evidence>
<evidence type="ECO:0000256" key="9">
    <source>
        <dbReference type="ARBA" id="ARBA00023065"/>
    </source>
</evidence>
<feature type="signal peptide" evidence="15">
    <location>
        <begin position="1"/>
        <end position="28"/>
    </location>
</feature>
<keyword evidence="12" id="KW-0564">Palmitate</keyword>
<dbReference type="Pfam" id="PF02563">
    <property type="entry name" value="Poly_export"/>
    <property type="match status" value="1"/>
</dbReference>
<keyword evidence="13" id="KW-0998">Cell outer membrane</keyword>
<evidence type="ECO:0000256" key="12">
    <source>
        <dbReference type="ARBA" id="ARBA00023139"/>
    </source>
</evidence>
<keyword evidence="6" id="KW-0812">Transmembrane</keyword>
<dbReference type="PROSITE" id="PS51257">
    <property type="entry name" value="PROKAR_LIPOPROTEIN"/>
    <property type="match status" value="1"/>
</dbReference>
<evidence type="ECO:0000256" key="14">
    <source>
        <dbReference type="ARBA" id="ARBA00023288"/>
    </source>
</evidence>
<evidence type="ECO:0000256" key="6">
    <source>
        <dbReference type="ARBA" id="ARBA00022692"/>
    </source>
</evidence>
<keyword evidence="14" id="KW-0449">Lipoprotein</keyword>
<evidence type="ECO:0000313" key="19">
    <source>
        <dbReference type="Proteomes" id="UP001163726"/>
    </source>
</evidence>
<dbReference type="InterPro" id="IPR049712">
    <property type="entry name" value="Poly_export"/>
</dbReference>
<feature type="chain" id="PRO_5046329884" evidence="15">
    <location>
        <begin position="29"/>
        <end position="211"/>
    </location>
</feature>
<evidence type="ECO:0000256" key="3">
    <source>
        <dbReference type="ARBA" id="ARBA00022448"/>
    </source>
</evidence>
<keyword evidence="19" id="KW-1185">Reference proteome</keyword>
<dbReference type="Gene3D" id="3.10.560.10">
    <property type="entry name" value="Outer membrane lipoprotein wza domain like"/>
    <property type="match status" value="1"/>
</dbReference>
<dbReference type="Pfam" id="PF22461">
    <property type="entry name" value="SLBB_2"/>
    <property type="match status" value="1"/>
</dbReference>
<dbReference type="EMBL" id="CP109965">
    <property type="protein sequence ID" value="WAJ70710.1"/>
    <property type="molecule type" value="Genomic_DNA"/>
</dbReference>
<dbReference type="PANTHER" id="PTHR33619:SF3">
    <property type="entry name" value="POLYSACCHARIDE EXPORT PROTEIN GFCE-RELATED"/>
    <property type="match status" value="1"/>
</dbReference>
<organism evidence="18 19">
    <name type="scientific">Catenovulum adriaticum</name>
    <dbReference type="NCBI Taxonomy" id="2984846"/>
    <lineage>
        <taxon>Bacteria</taxon>
        <taxon>Pseudomonadati</taxon>
        <taxon>Pseudomonadota</taxon>
        <taxon>Gammaproteobacteria</taxon>
        <taxon>Alteromonadales</taxon>
        <taxon>Alteromonadaceae</taxon>
        <taxon>Catenovulum</taxon>
    </lineage>
</organism>
<evidence type="ECO:0000256" key="4">
    <source>
        <dbReference type="ARBA" id="ARBA00022452"/>
    </source>
</evidence>
<keyword evidence="3" id="KW-0813">Transport</keyword>
<dbReference type="RefSeq" id="WP_268075059.1">
    <property type="nucleotide sequence ID" value="NZ_CP109965.1"/>
</dbReference>
<keyword evidence="8" id="KW-0625">Polysaccharide transport</keyword>